<organism evidence="9 10">
    <name type="scientific">Simiduia aestuariiviva</name>
    <dbReference type="NCBI Taxonomy" id="1510459"/>
    <lineage>
        <taxon>Bacteria</taxon>
        <taxon>Pseudomonadati</taxon>
        <taxon>Pseudomonadota</taxon>
        <taxon>Gammaproteobacteria</taxon>
        <taxon>Cellvibrionales</taxon>
        <taxon>Cellvibrionaceae</taxon>
        <taxon>Simiduia</taxon>
    </lineage>
</organism>
<keyword evidence="5" id="KW-0813">Transport</keyword>
<keyword evidence="5" id="KW-0653">Protein transport</keyword>
<dbReference type="GO" id="GO:0055085">
    <property type="term" value="P:transmembrane transport"/>
    <property type="evidence" value="ECO:0007669"/>
    <property type="project" value="InterPro"/>
</dbReference>
<sequence>MKYLNRFWQANQLLVLRLLLAAAAVGGATTAVAQNNQYSALIQSNQPQFAARLETPDRPDARELLGKTPASTMEYRIISDRINNRRFFKLLADAIAVNTDAQKLAKNASFISRSRSALPVELQPNDHLAFHFDGNSKVTMHLNGEQVASFEAPDYYRMLLSTWIGQVPISSRFKREILGQETADADIRALYDGANPSADRRAQVAAAIRQQNAPQAVAAKPAPAPVAKAEQPKPKVVAAPVAKPVAKPVPLPVSKPAPKPEPTVTAKAEPKVAAKAPAPVAKQTPQAKPQPKPQPKVEPKPEPQPAPTVAKAQPEPTLTEEQEAIRLLLRQDYLMRLNREINVHKHIPQRAFTRRAEGSVRLAITLDSNGTLLKIDIVEPSKHNMFNEQALEAVGNAQPFTPPPTGLEADPFEFETTLYYDLPL</sequence>
<feature type="signal peptide" evidence="7">
    <location>
        <begin position="1"/>
        <end position="33"/>
    </location>
</feature>
<feature type="region of interest" description="Disordered" evidence="6">
    <location>
        <begin position="212"/>
        <end position="319"/>
    </location>
</feature>
<reference evidence="9 10" key="1">
    <citation type="submission" date="2020-08" db="EMBL/GenBank/DDBJ databases">
        <title>Genomic Encyclopedia of Type Strains, Phase III (KMG-III): the genomes of soil and plant-associated and newly described type strains.</title>
        <authorList>
            <person name="Whitman W."/>
        </authorList>
    </citation>
    <scope>NUCLEOTIDE SEQUENCE [LARGE SCALE GENOMIC DNA]</scope>
    <source>
        <strain evidence="9 10">CECT 8571</strain>
    </source>
</reference>
<dbReference type="SUPFAM" id="SSF74653">
    <property type="entry name" value="TolA/TonB C-terminal domain"/>
    <property type="match status" value="1"/>
</dbReference>
<keyword evidence="10" id="KW-1185">Reference proteome</keyword>
<evidence type="ECO:0000256" key="2">
    <source>
        <dbReference type="ARBA" id="ARBA00022692"/>
    </source>
</evidence>
<dbReference type="GO" id="GO:0031992">
    <property type="term" value="F:energy transducer activity"/>
    <property type="evidence" value="ECO:0007669"/>
    <property type="project" value="InterPro"/>
</dbReference>
<dbReference type="InterPro" id="IPR050972">
    <property type="entry name" value="SDr-like"/>
</dbReference>
<accession>A0A839UN70</accession>
<keyword evidence="5" id="KW-1003">Cell membrane</keyword>
<comment type="similarity">
    <text evidence="5">Belongs to the TonB family.</text>
</comment>
<comment type="subcellular location">
    <subcellularLocation>
        <location evidence="5">Cell inner membrane</location>
        <topology evidence="5">Single-pass membrane protein</topology>
        <orientation evidence="5">Periplasmic side</orientation>
    </subcellularLocation>
    <subcellularLocation>
        <location evidence="1">Membrane</location>
        <topology evidence="1">Single-pass membrane protein</topology>
    </subcellularLocation>
</comment>
<dbReference type="GO" id="GO:0005886">
    <property type="term" value="C:plasma membrane"/>
    <property type="evidence" value="ECO:0007669"/>
    <property type="project" value="UniProtKB-SubCell"/>
</dbReference>
<evidence type="ECO:0000313" key="10">
    <source>
        <dbReference type="Proteomes" id="UP000559987"/>
    </source>
</evidence>
<dbReference type="PANTHER" id="PTHR34403">
    <property type="entry name" value="TOL-PAL SYSTEM PROTEIN TOLA"/>
    <property type="match status" value="1"/>
</dbReference>
<comment type="function">
    <text evidence="5">Interacts with outer membrane receptor proteins that carry out high-affinity binding and energy dependent uptake into the periplasmic space of specific substrates. It could act to transduce energy from the cytoplasmic membrane to specific energy-requiring processes in the outer membrane, resulting in the release into the periplasm of ligands bound by these outer membrane proteins.</text>
</comment>
<feature type="compositionally biased region" description="Low complexity" evidence="6">
    <location>
        <begin position="262"/>
        <end position="287"/>
    </location>
</feature>
<dbReference type="EMBL" id="JACHXZ010000001">
    <property type="protein sequence ID" value="MBB3166897.1"/>
    <property type="molecule type" value="Genomic_DNA"/>
</dbReference>
<dbReference type="NCBIfam" id="TIGR01352">
    <property type="entry name" value="tonB_Cterm"/>
    <property type="match status" value="1"/>
</dbReference>
<gene>
    <name evidence="9" type="ORF">FHS30_000073</name>
</gene>
<name>A0A839UN70_9GAMM</name>
<keyword evidence="5" id="KW-0735">Signal-anchor</keyword>
<dbReference type="InterPro" id="IPR003538">
    <property type="entry name" value="TonB"/>
</dbReference>
<keyword evidence="4" id="KW-0472">Membrane</keyword>
<dbReference type="PRINTS" id="PR01374">
    <property type="entry name" value="TONBPROTEIN"/>
</dbReference>
<dbReference type="Pfam" id="PF03544">
    <property type="entry name" value="TonB_C"/>
    <property type="match status" value="1"/>
</dbReference>
<evidence type="ECO:0000256" key="7">
    <source>
        <dbReference type="SAM" id="SignalP"/>
    </source>
</evidence>
<dbReference type="RefSeq" id="WP_183907239.1">
    <property type="nucleotide sequence ID" value="NZ_JACHXZ010000001.1"/>
</dbReference>
<feature type="domain" description="TonB C-terminal" evidence="8">
    <location>
        <begin position="332"/>
        <end position="424"/>
    </location>
</feature>
<keyword evidence="5" id="KW-0997">Cell inner membrane</keyword>
<dbReference type="PROSITE" id="PS52015">
    <property type="entry name" value="TONB_CTD"/>
    <property type="match status" value="1"/>
</dbReference>
<evidence type="ECO:0000313" key="9">
    <source>
        <dbReference type="EMBL" id="MBB3166897.1"/>
    </source>
</evidence>
<dbReference type="PANTHER" id="PTHR34403:SF14">
    <property type="entry name" value="OS05G0225800 PROTEIN"/>
    <property type="match status" value="1"/>
</dbReference>
<dbReference type="Gene3D" id="3.30.1150.10">
    <property type="match status" value="1"/>
</dbReference>
<dbReference type="InterPro" id="IPR037682">
    <property type="entry name" value="TonB_C"/>
</dbReference>
<keyword evidence="2" id="KW-0812">Transmembrane</keyword>
<protein>
    <recommendedName>
        <fullName evidence="5">Protein TonB</fullName>
    </recommendedName>
</protein>
<keyword evidence="7" id="KW-0732">Signal</keyword>
<feature type="compositionally biased region" description="Pro residues" evidence="6">
    <location>
        <begin position="247"/>
        <end position="261"/>
    </location>
</feature>
<dbReference type="Pfam" id="PF16036">
    <property type="entry name" value="Chalcone_3"/>
    <property type="match status" value="1"/>
</dbReference>
<evidence type="ECO:0000256" key="5">
    <source>
        <dbReference type="RuleBase" id="RU362123"/>
    </source>
</evidence>
<dbReference type="GO" id="GO:0015891">
    <property type="term" value="P:siderophore transport"/>
    <property type="evidence" value="ECO:0007669"/>
    <property type="project" value="InterPro"/>
</dbReference>
<dbReference type="Proteomes" id="UP000559987">
    <property type="component" value="Unassembled WGS sequence"/>
</dbReference>
<evidence type="ECO:0000256" key="4">
    <source>
        <dbReference type="ARBA" id="ARBA00023136"/>
    </source>
</evidence>
<evidence type="ECO:0000256" key="6">
    <source>
        <dbReference type="SAM" id="MobiDB-lite"/>
    </source>
</evidence>
<dbReference type="GO" id="GO:0030288">
    <property type="term" value="C:outer membrane-bounded periplasmic space"/>
    <property type="evidence" value="ECO:0007669"/>
    <property type="project" value="InterPro"/>
</dbReference>
<comment type="caution">
    <text evidence="9">The sequence shown here is derived from an EMBL/GenBank/DDBJ whole genome shotgun (WGS) entry which is preliminary data.</text>
</comment>
<dbReference type="AlphaFoldDB" id="A0A839UN70"/>
<evidence type="ECO:0000256" key="1">
    <source>
        <dbReference type="ARBA" id="ARBA00004167"/>
    </source>
</evidence>
<evidence type="ECO:0000256" key="3">
    <source>
        <dbReference type="ARBA" id="ARBA00022989"/>
    </source>
</evidence>
<keyword evidence="3" id="KW-1133">Transmembrane helix</keyword>
<proteinExistence type="inferred from homology"/>
<feature type="compositionally biased region" description="Low complexity" evidence="6">
    <location>
        <begin position="212"/>
        <end position="246"/>
    </location>
</feature>
<dbReference type="InterPro" id="IPR006260">
    <property type="entry name" value="TonB/TolA_C"/>
</dbReference>
<evidence type="ECO:0000259" key="8">
    <source>
        <dbReference type="PROSITE" id="PS52015"/>
    </source>
</evidence>
<feature type="chain" id="PRO_5033066786" description="Protein TonB" evidence="7">
    <location>
        <begin position="34"/>
        <end position="424"/>
    </location>
</feature>
<dbReference type="GO" id="GO:0015031">
    <property type="term" value="P:protein transport"/>
    <property type="evidence" value="ECO:0007669"/>
    <property type="project" value="UniProtKB-UniRule"/>
</dbReference>
<dbReference type="InterPro" id="IPR016087">
    <property type="entry name" value="Chalcone_isomerase"/>
</dbReference>